<dbReference type="InterPro" id="IPR011034">
    <property type="entry name" value="Formyl_transferase-like_C_sf"/>
</dbReference>
<dbReference type="InterPro" id="IPR044135">
    <property type="entry name" value="Met-tRNA-FMT_C"/>
</dbReference>
<dbReference type="Pfam" id="PF00551">
    <property type="entry name" value="Formyl_trans_N"/>
    <property type="match status" value="1"/>
</dbReference>
<dbReference type="InterPro" id="IPR036477">
    <property type="entry name" value="Formyl_transf_N_sf"/>
</dbReference>
<accession>A0A9D1NPR2</accession>
<dbReference type="Proteomes" id="UP000823960">
    <property type="component" value="Unassembled WGS sequence"/>
</dbReference>
<dbReference type="InterPro" id="IPR005794">
    <property type="entry name" value="Fmt"/>
</dbReference>
<dbReference type="PANTHER" id="PTHR11138">
    <property type="entry name" value="METHIONYL-TRNA FORMYLTRANSFERASE"/>
    <property type="match status" value="1"/>
</dbReference>
<name>A0A9D1NPR2_9FIRM</name>
<reference evidence="8" key="1">
    <citation type="submission" date="2020-10" db="EMBL/GenBank/DDBJ databases">
        <authorList>
            <person name="Gilroy R."/>
        </authorList>
    </citation>
    <scope>NUCLEOTIDE SEQUENCE</scope>
    <source>
        <strain evidence="8">1370</strain>
    </source>
</reference>
<dbReference type="EMBL" id="DVOL01000038">
    <property type="protein sequence ID" value="HIV10624.1"/>
    <property type="molecule type" value="Genomic_DNA"/>
</dbReference>
<protein>
    <recommendedName>
        <fullName evidence="2 5">Methionyl-tRNA formyltransferase</fullName>
        <ecNumber evidence="2 5">2.1.2.9</ecNumber>
    </recommendedName>
</protein>
<evidence type="ECO:0000256" key="3">
    <source>
        <dbReference type="ARBA" id="ARBA00022679"/>
    </source>
</evidence>
<evidence type="ECO:0000256" key="2">
    <source>
        <dbReference type="ARBA" id="ARBA00012261"/>
    </source>
</evidence>
<dbReference type="InterPro" id="IPR002376">
    <property type="entry name" value="Formyl_transf_N"/>
</dbReference>
<dbReference type="SUPFAM" id="SSF50486">
    <property type="entry name" value="FMT C-terminal domain-like"/>
    <property type="match status" value="1"/>
</dbReference>
<comment type="caution">
    <text evidence="8">The sequence shown here is derived from an EMBL/GenBank/DDBJ whole genome shotgun (WGS) entry which is preliminary data.</text>
</comment>
<dbReference type="CDD" id="cd08646">
    <property type="entry name" value="FMT_core_Met-tRNA-FMT_N"/>
    <property type="match status" value="1"/>
</dbReference>
<dbReference type="GO" id="GO:0004479">
    <property type="term" value="F:methionyl-tRNA formyltransferase activity"/>
    <property type="evidence" value="ECO:0007669"/>
    <property type="project" value="UniProtKB-UniRule"/>
</dbReference>
<proteinExistence type="inferred from homology"/>
<dbReference type="InterPro" id="IPR001555">
    <property type="entry name" value="GART_AS"/>
</dbReference>
<dbReference type="GO" id="GO:0005829">
    <property type="term" value="C:cytosol"/>
    <property type="evidence" value="ECO:0007669"/>
    <property type="project" value="TreeGrafter"/>
</dbReference>
<feature type="domain" description="Formyl transferase C-terminal" evidence="7">
    <location>
        <begin position="207"/>
        <end position="300"/>
    </location>
</feature>
<evidence type="ECO:0000259" key="7">
    <source>
        <dbReference type="Pfam" id="PF02911"/>
    </source>
</evidence>
<sequence>MRIVFMGTPDFALVSLKALCDAGHEVAAVFTQTDKPKGRGNRLCASPVKEYALKEGITVYQPASLKRETAEYAGIISSLQPDVIVVVAYGKLLPPEILSIPRLGCVNVHGSLLPSYRGAAPIQWTVINGDEYGGITTMLMSEKMDAGDILLQQPVKLDFSETASEYYQRLSHVGAELLVKTLSGLEKNEIAPIKQDESGVSLAPVLTRSMSRISFDMPAERVFHMIMGLSDWPCAECVIDGKKLKIYRCELVDRDSCHAPGTVLDSQDFTVACGRGSVRLTEVQAEGGKRMPAKAYLLGHPIKKGTVLE</sequence>
<evidence type="ECO:0000256" key="5">
    <source>
        <dbReference type="HAMAP-Rule" id="MF_00182"/>
    </source>
</evidence>
<feature type="domain" description="Formyl transferase N-terminal" evidence="6">
    <location>
        <begin position="1"/>
        <end position="182"/>
    </location>
</feature>
<evidence type="ECO:0000313" key="9">
    <source>
        <dbReference type="Proteomes" id="UP000823960"/>
    </source>
</evidence>
<dbReference type="Gene3D" id="3.40.50.12230">
    <property type="match status" value="1"/>
</dbReference>
<dbReference type="NCBIfam" id="TIGR00460">
    <property type="entry name" value="fmt"/>
    <property type="match status" value="1"/>
</dbReference>
<keyword evidence="4 5" id="KW-0648">Protein biosynthesis</keyword>
<dbReference type="FunFam" id="3.40.50.12230:FF:000001">
    <property type="entry name" value="Methionyl-tRNA formyltransferase"/>
    <property type="match status" value="1"/>
</dbReference>
<evidence type="ECO:0000259" key="6">
    <source>
        <dbReference type="Pfam" id="PF00551"/>
    </source>
</evidence>
<feature type="binding site" evidence="5">
    <location>
        <begin position="111"/>
        <end position="114"/>
    </location>
    <ligand>
        <name>(6S)-5,6,7,8-tetrahydrofolate</name>
        <dbReference type="ChEBI" id="CHEBI:57453"/>
    </ligand>
</feature>
<dbReference type="Pfam" id="PF02911">
    <property type="entry name" value="Formyl_trans_C"/>
    <property type="match status" value="1"/>
</dbReference>
<dbReference type="AlphaFoldDB" id="A0A9D1NPR2"/>
<dbReference type="InterPro" id="IPR005793">
    <property type="entry name" value="Formyl_trans_C"/>
</dbReference>
<dbReference type="HAMAP" id="MF_00182">
    <property type="entry name" value="Formyl_trans"/>
    <property type="match status" value="1"/>
</dbReference>
<keyword evidence="3 5" id="KW-0808">Transferase</keyword>
<comment type="similarity">
    <text evidence="1 5">Belongs to the Fmt family.</text>
</comment>
<gene>
    <name evidence="5" type="primary">fmt</name>
    <name evidence="8" type="ORF">IAD28_02875</name>
</gene>
<reference evidence="8" key="2">
    <citation type="journal article" date="2021" name="PeerJ">
        <title>Extensive microbial diversity within the chicken gut microbiome revealed by metagenomics and culture.</title>
        <authorList>
            <person name="Gilroy R."/>
            <person name="Ravi A."/>
            <person name="Getino M."/>
            <person name="Pursley I."/>
            <person name="Horton D.L."/>
            <person name="Alikhan N.F."/>
            <person name="Baker D."/>
            <person name="Gharbi K."/>
            <person name="Hall N."/>
            <person name="Watson M."/>
            <person name="Adriaenssens E.M."/>
            <person name="Foster-Nyarko E."/>
            <person name="Jarju S."/>
            <person name="Secka A."/>
            <person name="Antonio M."/>
            <person name="Oren A."/>
            <person name="Chaudhuri R.R."/>
            <person name="La Ragione R."/>
            <person name="Hildebrand F."/>
            <person name="Pallen M.J."/>
        </authorList>
    </citation>
    <scope>NUCLEOTIDE SEQUENCE</scope>
    <source>
        <strain evidence="8">1370</strain>
    </source>
</reference>
<dbReference type="SUPFAM" id="SSF53328">
    <property type="entry name" value="Formyltransferase"/>
    <property type="match status" value="1"/>
</dbReference>
<dbReference type="CDD" id="cd08704">
    <property type="entry name" value="Met_tRNA_FMT_C"/>
    <property type="match status" value="1"/>
</dbReference>
<evidence type="ECO:0000313" key="8">
    <source>
        <dbReference type="EMBL" id="HIV10624.1"/>
    </source>
</evidence>
<dbReference type="PANTHER" id="PTHR11138:SF5">
    <property type="entry name" value="METHIONYL-TRNA FORMYLTRANSFERASE, MITOCHONDRIAL"/>
    <property type="match status" value="1"/>
</dbReference>
<organism evidence="8 9">
    <name type="scientific">Candidatus Faeciplasma avium</name>
    <dbReference type="NCBI Taxonomy" id="2840798"/>
    <lineage>
        <taxon>Bacteria</taxon>
        <taxon>Bacillati</taxon>
        <taxon>Bacillota</taxon>
        <taxon>Clostridia</taxon>
        <taxon>Eubacteriales</taxon>
        <taxon>Oscillospiraceae</taxon>
        <taxon>Oscillospiraceae incertae sedis</taxon>
        <taxon>Candidatus Faeciplasma</taxon>
    </lineage>
</organism>
<dbReference type="InterPro" id="IPR041711">
    <property type="entry name" value="Met-tRNA-FMT_N"/>
</dbReference>
<dbReference type="PROSITE" id="PS00373">
    <property type="entry name" value="GART"/>
    <property type="match status" value="1"/>
</dbReference>
<evidence type="ECO:0000256" key="4">
    <source>
        <dbReference type="ARBA" id="ARBA00022917"/>
    </source>
</evidence>
<evidence type="ECO:0000256" key="1">
    <source>
        <dbReference type="ARBA" id="ARBA00010699"/>
    </source>
</evidence>
<comment type="catalytic activity">
    <reaction evidence="5">
        <text>L-methionyl-tRNA(fMet) + (6R)-10-formyltetrahydrofolate = N-formyl-L-methionyl-tRNA(fMet) + (6S)-5,6,7,8-tetrahydrofolate + H(+)</text>
        <dbReference type="Rhea" id="RHEA:24380"/>
        <dbReference type="Rhea" id="RHEA-COMP:9952"/>
        <dbReference type="Rhea" id="RHEA-COMP:9953"/>
        <dbReference type="ChEBI" id="CHEBI:15378"/>
        <dbReference type="ChEBI" id="CHEBI:57453"/>
        <dbReference type="ChEBI" id="CHEBI:78530"/>
        <dbReference type="ChEBI" id="CHEBI:78844"/>
        <dbReference type="ChEBI" id="CHEBI:195366"/>
        <dbReference type="EC" id="2.1.2.9"/>
    </reaction>
</comment>
<dbReference type="EC" id="2.1.2.9" evidence="2 5"/>
<comment type="function">
    <text evidence="5">Attaches a formyl group to the free amino group of methionyl-tRNA(fMet). The formyl group appears to play a dual role in the initiator identity of N-formylmethionyl-tRNA by promoting its recognition by IF2 and preventing the misappropriation of this tRNA by the elongation apparatus.</text>
</comment>